<name>A0A9P1MV01_9PELO</name>
<evidence type="ECO:0000313" key="1">
    <source>
        <dbReference type="EMBL" id="CAI5439821.1"/>
    </source>
</evidence>
<gene>
    <name evidence="1" type="ORF">CAMP_LOCUS2458</name>
</gene>
<evidence type="ECO:0000313" key="2">
    <source>
        <dbReference type="Proteomes" id="UP001152747"/>
    </source>
</evidence>
<reference evidence="1" key="1">
    <citation type="submission" date="2022-11" db="EMBL/GenBank/DDBJ databases">
        <authorList>
            <person name="Kikuchi T."/>
        </authorList>
    </citation>
    <scope>NUCLEOTIDE SEQUENCE</scope>
    <source>
        <strain evidence="1">PS1010</strain>
    </source>
</reference>
<organism evidence="1 2">
    <name type="scientific">Caenorhabditis angaria</name>
    <dbReference type="NCBI Taxonomy" id="860376"/>
    <lineage>
        <taxon>Eukaryota</taxon>
        <taxon>Metazoa</taxon>
        <taxon>Ecdysozoa</taxon>
        <taxon>Nematoda</taxon>
        <taxon>Chromadorea</taxon>
        <taxon>Rhabditida</taxon>
        <taxon>Rhabditina</taxon>
        <taxon>Rhabditomorpha</taxon>
        <taxon>Rhabditoidea</taxon>
        <taxon>Rhabditidae</taxon>
        <taxon>Peloderinae</taxon>
        <taxon>Caenorhabditis</taxon>
    </lineage>
</organism>
<proteinExistence type="predicted"/>
<keyword evidence="2" id="KW-1185">Reference proteome</keyword>
<dbReference type="EMBL" id="CANHGI010000001">
    <property type="protein sequence ID" value="CAI5439821.1"/>
    <property type="molecule type" value="Genomic_DNA"/>
</dbReference>
<comment type="caution">
    <text evidence="1">The sequence shown here is derived from an EMBL/GenBank/DDBJ whole genome shotgun (WGS) entry which is preliminary data.</text>
</comment>
<accession>A0A9P1MV01</accession>
<dbReference type="Proteomes" id="UP001152747">
    <property type="component" value="Unassembled WGS sequence"/>
</dbReference>
<dbReference type="AlphaFoldDB" id="A0A9P1MV01"/>
<protein>
    <submittedName>
        <fullName evidence="1">Uncharacterized protein</fullName>
    </submittedName>
</protein>
<sequence>MSNEQPSNESKMKLPDNLFETVLKKCEKKNMENMGYCAVNLNDWLPAKYIKKITLCNSIEENLVQLLIVFIKTPDPLNAVKIEGSFENVENGTQIKWIIKHSNTTSDKQTYLSNKNYIELSLVEFWKYLNLSRDTIQELSQGMIAQEKCEENELYIGERTFLLSEQCFQKLDKAEILNAPVQANGDQYSILRHPIFCDYRLWFIILPFPLRNLRAIMIETKKILN</sequence>